<protein>
    <submittedName>
        <fullName evidence="2">DUF502 domain-containing protein</fullName>
    </submittedName>
</protein>
<comment type="caution">
    <text evidence="2">The sequence shown here is derived from an EMBL/GenBank/DDBJ whole genome shotgun (WGS) entry which is preliminary data.</text>
</comment>
<reference evidence="2 3" key="1">
    <citation type="submission" date="2019-11" db="EMBL/GenBank/DDBJ databases">
        <title>Caenimonas koreensis gen. nov., sp. nov., isolated from activated sludge.</title>
        <authorList>
            <person name="Seung H.R."/>
        </authorList>
    </citation>
    <scope>NUCLEOTIDE SEQUENCE [LARGE SCALE GENOMIC DNA]</scope>
    <source>
        <strain evidence="2 3">EMB320</strain>
    </source>
</reference>
<accession>A0A844B3G6</accession>
<dbReference type="Pfam" id="PF04367">
    <property type="entry name" value="DUF502"/>
    <property type="match status" value="1"/>
</dbReference>
<dbReference type="RefSeq" id="WP_323740764.1">
    <property type="nucleotide sequence ID" value="NZ_WJBU01000002.1"/>
</dbReference>
<evidence type="ECO:0000313" key="2">
    <source>
        <dbReference type="EMBL" id="MRD46239.1"/>
    </source>
</evidence>
<dbReference type="InterPro" id="IPR007462">
    <property type="entry name" value="COV1-like"/>
</dbReference>
<dbReference type="PANTHER" id="PTHR31876:SF26">
    <property type="entry name" value="PROTEIN LIKE COV 2"/>
    <property type="match status" value="1"/>
</dbReference>
<evidence type="ECO:0000313" key="3">
    <source>
        <dbReference type="Proteomes" id="UP000487350"/>
    </source>
</evidence>
<dbReference type="Proteomes" id="UP000487350">
    <property type="component" value="Unassembled WGS sequence"/>
</dbReference>
<name>A0A844B3G6_9BURK</name>
<evidence type="ECO:0000256" key="1">
    <source>
        <dbReference type="SAM" id="Phobius"/>
    </source>
</evidence>
<keyword evidence="1" id="KW-1133">Transmembrane helix</keyword>
<keyword evidence="1" id="KW-0472">Membrane</keyword>
<keyword evidence="1" id="KW-0812">Transmembrane</keyword>
<sequence>MAPLRKWLLSGLLVIVPVAITIAVLQWIIGTLDQTLLILPEAWRPDKLIGVHIPGFGVLLTLGILLLTGAVVSNFIGKKLVGWGDKVVSRIPVVRSIYSSVKQVSDTLFSEGGNAFRTAVLVQWPREGVWTIAFVTGAPGGEVAAHLDSDYLSVYVPTTPNPTGGYFVMLPKSDCVELKMSVDEALKYVISMGVVVPGSVR</sequence>
<dbReference type="AlphaFoldDB" id="A0A844B3G6"/>
<feature type="transmembrane region" description="Helical" evidence="1">
    <location>
        <begin position="7"/>
        <end position="29"/>
    </location>
</feature>
<organism evidence="2 3">
    <name type="scientific">Caenimonas koreensis DSM 17982</name>
    <dbReference type="NCBI Taxonomy" id="1121255"/>
    <lineage>
        <taxon>Bacteria</taxon>
        <taxon>Pseudomonadati</taxon>
        <taxon>Pseudomonadota</taxon>
        <taxon>Betaproteobacteria</taxon>
        <taxon>Burkholderiales</taxon>
        <taxon>Comamonadaceae</taxon>
        <taxon>Caenimonas</taxon>
    </lineage>
</organism>
<keyword evidence="3" id="KW-1185">Reference proteome</keyword>
<dbReference type="EMBL" id="WJBU01000002">
    <property type="protein sequence ID" value="MRD46239.1"/>
    <property type="molecule type" value="Genomic_DNA"/>
</dbReference>
<gene>
    <name evidence="2" type="ORF">GHT07_03035</name>
</gene>
<feature type="transmembrane region" description="Helical" evidence="1">
    <location>
        <begin position="49"/>
        <end position="76"/>
    </location>
</feature>
<dbReference type="PANTHER" id="PTHR31876">
    <property type="entry name" value="COV-LIKE PROTEIN 1"/>
    <property type="match status" value="1"/>
</dbReference>
<proteinExistence type="predicted"/>